<protein>
    <submittedName>
        <fullName evidence="2">Uncharacterized protein</fullName>
    </submittedName>
</protein>
<dbReference type="EMBL" id="AP003545">
    <property type="protein sequence ID" value="BAD35383.1"/>
    <property type="molecule type" value="Genomic_DNA"/>
</dbReference>
<sequence length="100" mass="10537">MVHTWPRVRVHHVDGPDRPGPIGRLGAAERRGLASAHTRLAAAAAGTKATAAHGLRCFQVESERVCLFSSIAHRRRRRSAASHAAAGCFPSAISPSPPSA</sequence>
<gene>
    <name evidence="2" type="primary">P0613F06.11</name>
</gene>
<feature type="region of interest" description="Disordered" evidence="1">
    <location>
        <begin position="1"/>
        <end position="26"/>
    </location>
</feature>
<name>Q69XU4_ORYSJ</name>
<evidence type="ECO:0000313" key="2">
    <source>
        <dbReference type="EMBL" id="BAD35383.1"/>
    </source>
</evidence>
<dbReference type="Proteomes" id="UP000000763">
    <property type="component" value="Chromosome 6"/>
</dbReference>
<accession>Q69XU4</accession>
<reference evidence="3" key="2">
    <citation type="journal article" date="2008" name="Nucleic Acids Res.">
        <title>The rice annotation project database (RAP-DB): 2008 update.</title>
        <authorList>
            <consortium name="The rice annotation project (RAP)"/>
        </authorList>
    </citation>
    <scope>GENOME REANNOTATION</scope>
    <source>
        <strain evidence="3">cv. Nipponbare</strain>
    </source>
</reference>
<feature type="compositionally biased region" description="Basic residues" evidence="1">
    <location>
        <begin position="1"/>
        <end position="10"/>
    </location>
</feature>
<evidence type="ECO:0000313" key="3">
    <source>
        <dbReference type="Proteomes" id="UP000000763"/>
    </source>
</evidence>
<reference evidence="3" key="1">
    <citation type="journal article" date="2005" name="Nature">
        <title>The map-based sequence of the rice genome.</title>
        <authorList>
            <consortium name="International rice genome sequencing project (IRGSP)"/>
            <person name="Matsumoto T."/>
            <person name="Wu J."/>
            <person name="Kanamori H."/>
            <person name="Katayose Y."/>
            <person name="Fujisawa M."/>
            <person name="Namiki N."/>
            <person name="Mizuno H."/>
            <person name="Yamamoto K."/>
            <person name="Antonio B.A."/>
            <person name="Baba T."/>
            <person name="Sakata K."/>
            <person name="Nagamura Y."/>
            <person name="Aoki H."/>
            <person name="Arikawa K."/>
            <person name="Arita K."/>
            <person name="Bito T."/>
            <person name="Chiden Y."/>
            <person name="Fujitsuka N."/>
            <person name="Fukunaka R."/>
            <person name="Hamada M."/>
            <person name="Harada C."/>
            <person name="Hayashi A."/>
            <person name="Hijishita S."/>
            <person name="Honda M."/>
            <person name="Hosokawa S."/>
            <person name="Ichikawa Y."/>
            <person name="Idonuma A."/>
            <person name="Iijima M."/>
            <person name="Ikeda M."/>
            <person name="Ikeno M."/>
            <person name="Ito K."/>
            <person name="Ito S."/>
            <person name="Ito T."/>
            <person name="Ito Y."/>
            <person name="Ito Y."/>
            <person name="Iwabuchi A."/>
            <person name="Kamiya K."/>
            <person name="Karasawa W."/>
            <person name="Kurita K."/>
            <person name="Katagiri S."/>
            <person name="Kikuta A."/>
            <person name="Kobayashi H."/>
            <person name="Kobayashi N."/>
            <person name="Machita K."/>
            <person name="Maehara T."/>
            <person name="Masukawa M."/>
            <person name="Mizubayashi T."/>
            <person name="Mukai Y."/>
            <person name="Nagasaki H."/>
            <person name="Nagata Y."/>
            <person name="Naito S."/>
            <person name="Nakashima M."/>
            <person name="Nakama Y."/>
            <person name="Nakamichi Y."/>
            <person name="Nakamura M."/>
            <person name="Meguro A."/>
            <person name="Negishi M."/>
            <person name="Ohta I."/>
            <person name="Ohta T."/>
            <person name="Okamoto M."/>
            <person name="Ono N."/>
            <person name="Saji S."/>
            <person name="Sakaguchi M."/>
            <person name="Sakai K."/>
            <person name="Shibata M."/>
            <person name="Shimokawa T."/>
            <person name="Song J."/>
            <person name="Takazaki Y."/>
            <person name="Terasawa K."/>
            <person name="Tsugane M."/>
            <person name="Tsuji K."/>
            <person name="Ueda S."/>
            <person name="Waki K."/>
            <person name="Yamagata H."/>
            <person name="Yamamoto M."/>
            <person name="Yamamoto S."/>
            <person name="Yamane H."/>
            <person name="Yoshiki S."/>
            <person name="Yoshihara R."/>
            <person name="Yukawa K."/>
            <person name="Zhong H."/>
            <person name="Yano M."/>
            <person name="Yuan Q."/>
            <person name="Ouyang S."/>
            <person name="Liu J."/>
            <person name="Jones K.M."/>
            <person name="Gansberger K."/>
            <person name="Moffat K."/>
            <person name="Hill J."/>
            <person name="Bera J."/>
            <person name="Fadrosh D."/>
            <person name="Jin S."/>
            <person name="Johri S."/>
            <person name="Kim M."/>
            <person name="Overton L."/>
            <person name="Reardon M."/>
            <person name="Tsitrin T."/>
            <person name="Vuong H."/>
            <person name="Weaver B."/>
            <person name="Ciecko A."/>
            <person name="Tallon L."/>
            <person name="Jackson J."/>
            <person name="Pai G."/>
            <person name="Aken S.V."/>
            <person name="Utterback T."/>
            <person name="Reidmuller S."/>
            <person name="Feldblyum T."/>
            <person name="Hsiao J."/>
            <person name="Zismann V."/>
            <person name="Iobst S."/>
            <person name="de Vazeille A.R."/>
            <person name="Buell C.R."/>
            <person name="Ying K."/>
            <person name="Li Y."/>
            <person name="Lu T."/>
            <person name="Huang Y."/>
            <person name="Zhao Q."/>
            <person name="Feng Q."/>
            <person name="Zhang L."/>
            <person name="Zhu J."/>
            <person name="Weng Q."/>
            <person name="Mu J."/>
            <person name="Lu Y."/>
            <person name="Fan D."/>
            <person name="Liu Y."/>
            <person name="Guan J."/>
            <person name="Zhang Y."/>
            <person name="Yu S."/>
            <person name="Liu X."/>
            <person name="Zhang Y."/>
            <person name="Hong G."/>
            <person name="Han B."/>
            <person name="Choisne N."/>
            <person name="Demange N."/>
            <person name="Orjeda G."/>
            <person name="Samain S."/>
            <person name="Cattolico L."/>
            <person name="Pelletier E."/>
            <person name="Couloux A."/>
            <person name="Segurens B."/>
            <person name="Wincker P."/>
            <person name="D'Hont A."/>
            <person name="Scarpelli C."/>
            <person name="Weissenbach J."/>
            <person name="Salanoubat M."/>
            <person name="Quetier F."/>
            <person name="Yu Y."/>
            <person name="Kim H.R."/>
            <person name="Rambo T."/>
            <person name="Currie J."/>
            <person name="Collura K."/>
            <person name="Luo M."/>
            <person name="Yang T."/>
            <person name="Ammiraju J.S.S."/>
            <person name="Engler F."/>
            <person name="Soderlund C."/>
            <person name="Wing R.A."/>
            <person name="Palmer L.E."/>
            <person name="de la Bastide M."/>
            <person name="Spiegel L."/>
            <person name="Nascimento L."/>
            <person name="Zutavern T."/>
            <person name="O'Shaughnessy A."/>
            <person name="Dike S."/>
            <person name="Dedhia N."/>
            <person name="Preston R."/>
            <person name="Balija V."/>
            <person name="McCombie W.R."/>
            <person name="Chow T."/>
            <person name="Chen H."/>
            <person name="Chung M."/>
            <person name="Chen C."/>
            <person name="Shaw J."/>
            <person name="Wu H."/>
            <person name="Hsiao K."/>
            <person name="Chao Y."/>
            <person name="Chu M."/>
            <person name="Cheng C."/>
            <person name="Hour A."/>
            <person name="Lee P."/>
            <person name="Lin S."/>
            <person name="Lin Y."/>
            <person name="Liou J."/>
            <person name="Liu S."/>
            <person name="Hsing Y."/>
            <person name="Raghuvanshi S."/>
            <person name="Mohanty A."/>
            <person name="Bharti A.K."/>
            <person name="Gaur A."/>
            <person name="Gupta V."/>
            <person name="Kumar D."/>
            <person name="Ravi V."/>
            <person name="Vij S."/>
            <person name="Kapur A."/>
            <person name="Khurana P."/>
            <person name="Khurana P."/>
            <person name="Khurana J.P."/>
            <person name="Tyagi A.K."/>
            <person name="Gaikwad K."/>
            <person name="Singh A."/>
            <person name="Dalal V."/>
            <person name="Srivastava S."/>
            <person name="Dixit A."/>
            <person name="Pal A.K."/>
            <person name="Ghazi I.A."/>
            <person name="Yadav M."/>
            <person name="Pandit A."/>
            <person name="Bhargava A."/>
            <person name="Sureshbabu K."/>
            <person name="Batra K."/>
            <person name="Sharma T.R."/>
            <person name="Mohapatra T."/>
            <person name="Singh N.K."/>
            <person name="Messing J."/>
            <person name="Nelson A.B."/>
            <person name="Fuks G."/>
            <person name="Kavchok S."/>
            <person name="Keizer G."/>
            <person name="Linton E."/>
            <person name="Llaca V."/>
            <person name="Song R."/>
            <person name="Tanyolac B."/>
            <person name="Young S."/>
            <person name="Ho-Il K."/>
            <person name="Hahn J.H."/>
            <person name="Sangsakoo G."/>
            <person name="Vanavichit A."/>
            <person name="de Mattos Luiz.A.T."/>
            <person name="Zimmer P.D."/>
            <person name="Malone G."/>
            <person name="Dellagostin O."/>
            <person name="de Oliveira A.C."/>
            <person name="Bevan M."/>
            <person name="Bancroft I."/>
            <person name="Minx P."/>
            <person name="Cordum H."/>
            <person name="Wilson R."/>
            <person name="Cheng Z."/>
            <person name="Jin W."/>
            <person name="Jiang J."/>
            <person name="Leong S.A."/>
            <person name="Iwama H."/>
            <person name="Gojobori T."/>
            <person name="Itoh T."/>
            <person name="Niimura Y."/>
            <person name="Fujii Y."/>
            <person name="Habara T."/>
            <person name="Sakai H."/>
            <person name="Sato Y."/>
            <person name="Wilson G."/>
            <person name="Kumar K."/>
            <person name="McCouch S."/>
            <person name="Juretic N."/>
            <person name="Hoen D."/>
            <person name="Wright S."/>
            <person name="Bruskiewich R."/>
            <person name="Bureau T."/>
            <person name="Miyao A."/>
            <person name="Hirochika H."/>
            <person name="Nishikawa T."/>
            <person name="Kadowaki K."/>
            <person name="Sugiura M."/>
            <person name="Burr B."/>
            <person name="Sasaki T."/>
        </authorList>
    </citation>
    <scope>NUCLEOTIDE SEQUENCE [LARGE SCALE GENOMIC DNA]</scope>
    <source>
        <strain evidence="3">cv. Nipponbare</strain>
    </source>
</reference>
<proteinExistence type="predicted"/>
<organism evidence="2 3">
    <name type="scientific">Oryza sativa subsp. japonica</name>
    <name type="common">Rice</name>
    <dbReference type="NCBI Taxonomy" id="39947"/>
    <lineage>
        <taxon>Eukaryota</taxon>
        <taxon>Viridiplantae</taxon>
        <taxon>Streptophyta</taxon>
        <taxon>Embryophyta</taxon>
        <taxon>Tracheophyta</taxon>
        <taxon>Spermatophyta</taxon>
        <taxon>Magnoliopsida</taxon>
        <taxon>Liliopsida</taxon>
        <taxon>Poales</taxon>
        <taxon>Poaceae</taxon>
        <taxon>BOP clade</taxon>
        <taxon>Oryzoideae</taxon>
        <taxon>Oryzeae</taxon>
        <taxon>Oryzinae</taxon>
        <taxon>Oryza</taxon>
        <taxon>Oryza sativa</taxon>
    </lineage>
</organism>
<dbReference type="AlphaFoldDB" id="Q69XU4"/>
<evidence type="ECO:0000256" key="1">
    <source>
        <dbReference type="SAM" id="MobiDB-lite"/>
    </source>
</evidence>